<accession>A0A024VAN1</accession>
<keyword evidence="1" id="KW-0472">Membrane</keyword>
<sequence>MSKAVYSKIWMSTNNFHTRRRYGWFKVCSRLSPWVYVWAVYAVSIVFPAFDDEYKKFLTFGIWKENDVGYKKSAPQPYN</sequence>
<reference evidence="2 3" key="2">
    <citation type="submission" date="2013-02" db="EMBL/GenBank/DDBJ databases">
        <title>The Genome Sequence of Plasmodium falciparum Vietnam Oak-Knoll (FVO).</title>
        <authorList>
            <consortium name="The Broad Institute Genome Sequencing Platform"/>
            <consortium name="The Broad Institute Genome Sequencing Center for Infectious Disease"/>
            <person name="Neafsey D."/>
            <person name="Cheeseman I."/>
            <person name="Volkman S."/>
            <person name="Adams J."/>
            <person name="Walker B."/>
            <person name="Young S.K."/>
            <person name="Zeng Q."/>
            <person name="Gargeya S."/>
            <person name="Fitzgerald M."/>
            <person name="Haas B."/>
            <person name="Abouelleil A."/>
            <person name="Alvarado L."/>
            <person name="Arachchi H.M."/>
            <person name="Berlin A.M."/>
            <person name="Chapman S.B."/>
            <person name="Dewar J."/>
            <person name="Goldberg J."/>
            <person name="Griggs A."/>
            <person name="Gujja S."/>
            <person name="Hansen M."/>
            <person name="Howarth C."/>
            <person name="Imamovic A."/>
            <person name="Larimer J."/>
            <person name="McCowan C."/>
            <person name="Murphy C."/>
            <person name="Neiman D."/>
            <person name="Pearson M."/>
            <person name="Priest M."/>
            <person name="Roberts A."/>
            <person name="Saif S."/>
            <person name="Shea T."/>
            <person name="Sisk P."/>
            <person name="Sykes S."/>
            <person name="Wortman J."/>
            <person name="Nusbaum C."/>
            <person name="Birren B."/>
        </authorList>
    </citation>
    <scope>NUCLEOTIDE SEQUENCE [LARGE SCALE GENOMIC DNA]</scope>
    <source>
        <strain evidence="3">Vietnam Oak-Knoll (FVO)</strain>
    </source>
</reference>
<reference evidence="2 3" key="1">
    <citation type="submission" date="2013-02" db="EMBL/GenBank/DDBJ databases">
        <title>The Genome Annotation of Plasmodium falciparum Vietnam Oak-Knoll (FVO).</title>
        <authorList>
            <consortium name="The Broad Institute Genome Sequencing Platform"/>
            <consortium name="The Broad Institute Genome Sequencing Center for Infectious Disease"/>
            <person name="Neafsey D."/>
            <person name="Hoffman S."/>
            <person name="Volkman S."/>
            <person name="Rosenthal P."/>
            <person name="Walker B."/>
            <person name="Young S.K."/>
            <person name="Zeng Q."/>
            <person name="Gargeya S."/>
            <person name="Fitzgerald M."/>
            <person name="Haas B."/>
            <person name="Abouelleil A."/>
            <person name="Allen A.W."/>
            <person name="Alvarado L."/>
            <person name="Arachchi H.M."/>
            <person name="Berlin A.M."/>
            <person name="Chapman S.B."/>
            <person name="Gainer-Dewar J."/>
            <person name="Goldberg J."/>
            <person name="Griggs A."/>
            <person name="Gujja S."/>
            <person name="Hansen M."/>
            <person name="Howarth C."/>
            <person name="Imamovic A."/>
            <person name="Ireland A."/>
            <person name="Larimer J."/>
            <person name="McCowan C."/>
            <person name="Murphy C."/>
            <person name="Pearson M."/>
            <person name="Poon T.W."/>
            <person name="Priest M."/>
            <person name="Roberts A."/>
            <person name="Saif S."/>
            <person name="Shea T."/>
            <person name="Sisk P."/>
            <person name="Sykes S."/>
            <person name="Wortman J."/>
            <person name="Nusbaum C."/>
            <person name="Birren B."/>
        </authorList>
    </citation>
    <scope>NUCLEOTIDE SEQUENCE [LARGE SCALE GENOMIC DNA]</scope>
    <source>
        <strain evidence="3">Vietnam Oak-Knoll (FVO)</strain>
    </source>
</reference>
<evidence type="ECO:0000313" key="2">
    <source>
        <dbReference type="EMBL" id="ETW19235.1"/>
    </source>
</evidence>
<dbReference type="Proteomes" id="UP000030690">
    <property type="component" value="Unassembled WGS sequence"/>
</dbReference>
<organism evidence="2 3">
    <name type="scientific">Plasmodium falciparum Vietnam Oak-Knoll</name>
    <name type="common">FVO</name>
    <dbReference type="NCBI Taxonomy" id="1036723"/>
    <lineage>
        <taxon>Eukaryota</taxon>
        <taxon>Sar</taxon>
        <taxon>Alveolata</taxon>
        <taxon>Apicomplexa</taxon>
        <taxon>Aconoidasida</taxon>
        <taxon>Haemosporida</taxon>
        <taxon>Plasmodiidae</taxon>
        <taxon>Plasmodium</taxon>
        <taxon>Plasmodium (Laverania)</taxon>
    </lineage>
</organism>
<evidence type="ECO:0000256" key="1">
    <source>
        <dbReference type="SAM" id="Phobius"/>
    </source>
</evidence>
<feature type="transmembrane region" description="Helical" evidence="1">
    <location>
        <begin position="31"/>
        <end position="50"/>
    </location>
</feature>
<protein>
    <submittedName>
        <fullName evidence="2">Uncharacterized protein</fullName>
    </submittedName>
</protein>
<gene>
    <name evidence="2" type="ORF">PFFVO_01808</name>
</gene>
<dbReference type="OrthoDB" id="368340at2759"/>
<evidence type="ECO:0000313" key="3">
    <source>
        <dbReference type="Proteomes" id="UP000030690"/>
    </source>
</evidence>
<keyword evidence="1" id="KW-1133">Transmembrane helix</keyword>
<name>A0A024VAN1_PLAFA</name>
<dbReference type="EMBL" id="KI925068">
    <property type="protein sequence ID" value="ETW19235.1"/>
    <property type="molecule type" value="Genomic_DNA"/>
</dbReference>
<proteinExistence type="predicted"/>
<keyword evidence="1" id="KW-0812">Transmembrane</keyword>
<dbReference type="AlphaFoldDB" id="A0A024VAN1"/>